<protein>
    <submittedName>
        <fullName evidence="1">Uncharacterized protein</fullName>
    </submittedName>
</protein>
<evidence type="ECO:0000313" key="2">
    <source>
        <dbReference type="Proteomes" id="UP000593572"/>
    </source>
</evidence>
<proteinExistence type="predicted"/>
<keyword evidence="2" id="KW-1185">Reference proteome</keyword>
<sequence length="202" mass="22991">MGLPIDTVKAILKDKNGPYISWSDIRDDMGKTSDDRHLTLFALAVCRLIMFLKALGYVSVELADFLFQIEKGANPAQESYLKPSFHSISSEGKETGICQDTHSSLNWHLVSHQLFFVDGFELIRVFSMRTYYIWFKQGESFGLGLEILEEIRRDTNQVGSNHELAIRNLFQPLPLGNLYLVAPKKKQNFYVSDIEGKVEGPK</sequence>
<name>A0A7J8NHS8_9ROSI</name>
<organism evidence="1 2">
    <name type="scientific">Gossypium lobatum</name>
    <dbReference type="NCBI Taxonomy" id="34289"/>
    <lineage>
        <taxon>Eukaryota</taxon>
        <taxon>Viridiplantae</taxon>
        <taxon>Streptophyta</taxon>
        <taxon>Embryophyta</taxon>
        <taxon>Tracheophyta</taxon>
        <taxon>Spermatophyta</taxon>
        <taxon>Magnoliopsida</taxon>
        <taxon>eudicotyledons</taxon>
        <taxon>Gunneridae</taxon>
        <taxon>Pentapetalae</taxon>
        <taxon>rosids</taxon>
        <taxon>malvids</taxon>
        <taxon>Malvales</taxon>
        <taxon>Malvaceae</taxon>
        <taxon>Malvoideae</taxon>
        <taxon>Gossypium</taxon>
    </lineage>
</organism>
<accession>A0A7J8NHS8</accession>
<dbReference type="AlphaFoldDB" id="A0A7J8NHS8"/>
<dbReference type="EMBL" id="JABEZX010349830">
    <property type="protein sequence ID" value="MBA0576499.1"/>
    <property type="molecule type" value="Genomic_DNA"/>
</dbReference>
<reference evidence="1 2" key="1">
    <citation type="journal article" date="2019" name="Genome Biol. Evol.">
        <title>Insights into the evolution of the New World diploid cottons (Gossypium, subgenus Houzingenia) based on genome sequencing.</title>
        <authorList>
            <person name="Grover C.E."/>
            <person name="Arick M.A. 2nd"/>
            <person name="Thrash A."/>
            <person name="Conover J.L."/>
            <person name="Sanders W.S."/>
            <person name="Peterson D.G."/>
            <person name="Frelichowski J.E."/>
            <person name="Scheffler J.A."/>
            <person name="Scheffler B.E."/>
            <person name="Wendel J.F."/>
        </authorList>
    </citation>
    <scope>NUCLEOTIDE SEQUENCE [LARGE SCALE GENOMIC DNA]</scope>
    <source>
        <strain evidence="1">157</strain>
        <tissue evidence="1">Leaf</tissue>
    </source>
</reference>
<evidence type="ECO:0000313" key="1">
    <source>
        <dbReference type="EMBL" id="MBA0576499.1"/>
    </source>
</evidence>
<dbReference type="Proteomes" id="UP000593572">
    <property type="component" value="Unassembled WGS sequence"/>
</dbReference>
<comment type="caution">
    <text evidence="1">The sequence shown here is derived from an EMBL/GenBank/DDBJ whole genome shotgun (WGS) entry which is preliminary data.</text>
</comment>
<gene>
    <name evidence="1" type="ORF">Golob_027510</name>
</gene>